<accession>A0AA35ZKA5</accession>
<dbReference type="PANTHER" id="PTHR24559:SF444">
    <property type="entry name" value="REVERSE TRANSCRIPTASE DOMAIN-CONTAINING PROTEIN"/>
    <property type="match status" value="1"/>
</dbReference>
<dbReference type="InterPro" id="IPR000477">
    <property type="entry name" value="RT_dom"/>
</dbReference>
<evidence type="ECO:0000259" key="1">
    <source>
        <dbReference type="Pfam" id="PF00078"/>
    </source>
</evidence>
<gene>
    <name evidence="2" type="ORF">LSALG_LOCUS33212</name>
</gene>
<evidence type="ECO:0000313" key="3">
    <source>
        <dbReference type="Proteomes" id="UP001177003"/>
    </source>
</evidence>
<dbReference type="Pfam" id="PF00078">
    <property type="entry name" value="RVT_1"/>
    <property type="match status" value="1"/>
</dbReference>
<keyword evidence="3" id="KW-1185">Reference proteome</keyword>
<feature type="domain" description="Reverse transcriptase" evidence="1">
    <location>
        <begin position="66"/>
        <end position="135"/>
    </location>
</feature>
<sequence>MFPTWIANPIMVWKDNGAWRMCIDYSHLNNTCLKDCYPLSEIDQKVHSLEGSQLKCFLDAYKGYHQRLMDNVFTNRIGQNIEVYVDDMVIKSHNEEMILQDVEETFKSLAKVQMKLNPAKCTFRVDEGQFHGYQVEIPDAIKRLPTTISVDPLELEVGKNFGSCTPMAQQAKKDQSNPTDIPNGFIPFSATWHSYVISNRKNENSMVMSFIDRKTLQNSADDYPKIVDLLCRFAIHHKNHGAGATDVHSVAMSTRLDAIISMYGVSIARSLMKIEATFRC</sequence>
<dbReference type="InterPro" id="IPR053134">
    <property type="entry name" value="RNA-dir_DNA_polymerase"/>
</dbReference>
<organism evidence="2 3">
    <name type="scientific">Lactuca saligna</name>
    <name type="common">Willowleaf lettuce</name>
    <dbReference type="NCBI Taxonomy" id="75948"/>
    <lineage>
        <taxon>Eukaryota</taxon>
        <taxon>Viridiplantae</taxon>
        <taxon>Streptophyta</taxon>
        <taxon>Embryophyta</taxon>
        <taxon>Tracheophyta</taxon>
        <taxon>Spermatophyta</taxon>
        <taxon>Magnoliopsida</taxon>
        <taxon>eudicotyledons</taxon>
        <taxon>Gunneridae</taxon>
        <taxon>Pentapetalae</taxon>
        <taxon>asterids</taxon>
        <taxon>campanulids</taxon>
        <taxon>Asterales</taxon>
        <taxon>Asteraceae</taxon>
        <taxon>Cichorioideae</taxon>
        <taxon>Cichorieae</taxon>
        <taxon>Lactucinae</taxon>
        <taxon>Lactuca</taxon>
    </lineage>
</organism>
<dbReference type="AlphaFoldDB" id="A0AA35ZKA5"/>
<dbReference type="PANTHER" id="PTHR24559">
    <property type="entry name" value="TRANSPOSON TY3-I GAG-POL POLYPROTEIN"/>
    <property type="match status" value="1"/>
</dbReference>
<name>A0AA35ZKA5_LACSI</name>
<dbReference type="InterPro" id="IPR043502">
    <property type="entry name" value="DNA/RNA_pol_sf"/>
</dbReference>
<proteinExistence type="predicted"/>
<protein>
    <recommendedName>
        <fullName evidence="1">Reverse transcriptase domain-containing protein</fullName>
    </recommendedName>
</protein>
<dbReference type="CDD" id="cd01647">
    <property type="entry name" value="RT_LTR"/>
    <property type="match status" value="1"/>
</dbReference>
<dbReference type="EMBL" id="OX465083">
    <property type="protein sequence ID" value="CAI9294225.1"/>
    <property type="molecule type" value="Genomic_DNA"/>
</dbReference>
<evidence type="ECO:0000313" key="2">
    <source>
        <dbReference type="EMBL" id="CAI9294225.1"/>
    </source>
</evidence>
<dbReference type="Proteomes" id="UP001177003">
    <property type="component" value="Chromosome 7"/>
</dbReference>
<dbReference type="Gene3D" id="3.30.70.270">
    <property type="match status" value="1"/>
</dbReference>
<reference evidence="2" key="1">
    <citation type="submission" date="2023-04" db="EMBL/GenBank/DDBJ databases">
        <authorList>
            <person name="Vijverberg K."/>
            <person name="Xiong W."/>
            <person name="Schranz E."/>
        </authorList>
    </citation>
    <scope>NUCLEOTIDE SEQUENCE</scope>
</reference>
<dbReference type="SUPFAM" id="SSF56672">
    <property type="entry name" value="DNA/RNA polymerases"/>
    <property type="match status" value="1"/>
</dbReference>
<dbReference type="InterPro" id="IPR043128">
    <property type="entry name" value="Rev_trsase/Diguanyl_cyclase"/>
</dbReference>